<keyword evidence="1" id="KW-0479">Metal-binding</keyword>
<feature type="compositionally biased region" description="Pro residues" evidence="5">
    <location>
        <begin position="132"/>
        <end position="145"/>
    </location>
</feature>
<keyword evidence="2 4" id="KW-0863">Zinc-finger</keyword>
<dbReference type="CDD" id="cd16514">
    <property type="entry name" value="RING-HC_LONFs_rpt2"/>
    <property type="match status" value="1"/>
</dbReference>
<feature type="domain" description="Lon N-terminal" evidence="7">
    <location>
        <begin position="308"/>
        <end position="645"/>
    </location>
</feature>
<evidence type="ECO:0000313" key="9">
    <source>
        <dbReference type="Proteomes" id="UP000193067"/>
    </source>
</evidence>
<dbReference type="PROSITE" id="PS00518">
    <property type="entry name" value="ZF_RING_1"/>
    <property type="match status" value="1"/>
</dbReference>
<evidence type="ECO:0000256" key="4">
    <source>
        <dbReference type="PROSITE-ProRule" id="PRU00175"/>
    </source>
</evidence>
<dbReference type="Pfam" id="PF13923">
    <property type="entry name" value="zf-C3HC4_2"/>
    <property type="match status" value="1"/>
</dbReference>
<dbReference type="Proteomes" id="UP000193067">
    <property type="component" value="Unassembled WGS sequence"/>
</dbReference>
<dbReference type="OrthoDB" id="264917at2759"/>
<proteinExistence type="predicted"/>
<keyword evidence="9" id="KW-1185">Reference proteome</keyword>
<dbReference type="GO" id="GO:0008270">
    <property type="term" value="F:zinc ion binding"/>
    <property type="evidence" value="ECO:0007669"/>
    <property type="project" value="UniProtKB-KW"/>
</dbReference>
<gene>
    <name evidence="8" type="ORF">PYCCODRAFT_1364248</name>
</gene>
<dbReference type="PROSITE" id="PS50089">
    <property type="entry name" value="ZF_RING_2"/>
    <property type="match status" value="1"/>
</dbReference>
<dbReference type="SUPFAM" id="SSF57850">
    <property type="entry name" value="RING/U-box"/>
    <property type="match status" value="1"/>
</dbReference>
<dbReference type="InterPro" id="IPR001841">
    <property type="entry name" value="Znf_RING"/>
</dbReference>
<feature type="region of interest" description="Disordered" evidence="5">
    <location>
        <begin position="97"/>
        <end position="218"/>
    </location>
</feature>
<evidence type="ECO:0000256" key="2">
    <source>
        <dbReference type="ARBA" id="ARBA00022771"/>
    </source>
</evidence>
<feature type="region of interest" description="Disordered" evidence="5">
    <location>
        <begin position="359"/>
        <end position="378"/>
    </location>
</feature>
<dbReference type="Gene3D" id="1.20.58.1480">
    <property type="match status" value="1"/>
</dbReference>
<feature type="compositionally biased region" description="Basic and acidic residues" evidence="5">
    <location>
        <begin position="103"/>
        <end position="118"/>
    </location>
</feature>
<dbReference type="InterPro" id="IPR046336">
    <property type="entry name" value="Lon_prtase_N_sf"/>
</dbReference>
<feature type="compositionally biased region" description="Polar residues" evidence="5">
    <location>
        <begin position="516"/>
        <end position="527"/>
    </location>
</feature>
<accession>A0A1Y2IWG9</accession>
<dbReference type="STRING" id="1353009.A0A1Y2IWG9"/>
<reference evidence="8 9" key="1">
    <citation type="journal article" date="2015" name="Biotechnol. Biofuels">
        <title>Enhanced degradation of softwood versus hardwood by the white-rot fungus Pycnoporus coccineus.</title>
        <authorList>
            <person name="Couturier M."/>
            <person name="Navarro D."/>
            <person name="Chevret D."/>
            <person name="Henrissat B."/>
            <person name="Piumi F."/>
            <person name="Ruiz-Duenas F.J."/>
            <person name="Martinez A.T."/>
            <person name="Grigoriev I.V."/>
            <person name="Riley R."/>
            <person name="Lipzen A."/>
            <person name="Berrin J.G."/>
            <person name="Master E.R."/>
            <person name="Rosso M.N."/>
        </authorList>
    </citation>
    <scope>NUCLEOTIDE SEQUENCE [LARGE SCALE GENOMIC DNA]</scope>
    <source>
        <strain evidence="8 9">BRFM310</strain>
    </source>
</reference>
<feature type="compositionally biased region" description="Low complexity" evidence="5">
    <location>
        <begin position="162"/>
        <end position="185"/>
    </location>
</feature>
<dbReference type="GO" id="GO:0061630">
    <property type="term" value="F:ubiquitin protein ligase activity"/>
    <property type="evidence" value="ECO:0007669"/>
    <property type="project" value="TreeGrafter"/>
</dbReference>
<feature type="region of interest" description="Disordered" evidence="5">
    <location>
        <begin position="490"/>
        <end position="566"/>
    </location>
</feature>
<evidence type="ECO:0000256" key="3">
    <source>
        <dbReference type="ARBA" id="ARBA00022833"/>
    </source>
</evidence>
<dbReference type="PANTHER" id="PTHR23327">
    <property type="entry name" value="RING FINGER PROTEIN 127"/>
    <property type="match status" value="1"/>
</dbReference>
<feature type="compositionally biased region" description="Acidic residues" evidence="5">
    <location>
        <begin position="119"/>
        <end position="128"/>
    </location>
</feature>
<evidence type="ECO:0000256" key="5">
    <source>
        <dbReference type="SAM" id="MobiDB-lite"/>
    </source>
</evidence>
<dbReference type="Gene3D" id="3.30.40.10">
    <property type="entry name" value="Zinc/RING finger domain, C3HC4 (zinc finger)"/>
    <property type="match status" value="2"/>
</dbReference>
<feature type="compositionally biased region" description="Basic residues" evidence="5">
    <location>
        <begin position="186"/>
        <end position="196"/>
    </location>
</feature>
<evidence type="ECO:0000313" key="8">
    <source>
        <dbReference type="EMBL" id="OSD04292.1"/>
    </source>
</evidence>
<name>A0A1Y2IWG9_TRAC3</name>
<dbReference type="InterPro" id="IPR015947">
    <property type="entry name" value="PUA-like_sf"/>
</dbReference>
<organism evidence="8 9">
    <name type="scientific">Trametes coccinea (strain BRFM310)</name>
    <name type="common">Pycnoporus coccineus</name>
    <dbReference type="NCBI Taxonomy" id="1353009"/>
    <lineage>
        <taxon>Eukaryota</taxon>
        <taxon>Fungi</taxon>
        <taxon>Dikarya</taxon>
        <taxon>Basidiomycota</taxon>
        <taxon>Agaricomycotina</taxon>
        <taxon>Agaricomycetes</taxon>
        <taxon>Polyporales</taxon>
        <taxon>Polyporaceae</taxon>
        <taxon>Trametes</taxon>
    </lineage>
</organism>
<keyword evidence="3" id="KW-0862">Zinc</keyword>
<dbReference type="EMBL" id="KZ084097">
    <property type="protein sequence ID" value="OSD04292.1"/>
    <property type="molecule type" value="Genomic_DNA"/>
</dbReference>
<feature type="region of interest" description="Disordered" evidence="5">
    <location>
        <begin position="430"/>
        <end position="478"/>
    </location>
</feature>
<evidence type="ECO:0000259" key="6">
    <source>
        <dbReference type="PROSITE" id="PS50089"/>
    </source>
</evidence>
<dbReference type="Gene3D" id="2.30.130.40">
    <property type="entry name" value="LON domain-like"/>
    <property type="match status" value="1"/>
</dbReference>
<dbReference type="InterPro" id="IPR013083">
    <property type="entry name" value="Znf_RING/FYVE/PHD"/>
</dbReference>
<dbReference type="InterPro" id="IPR017907">
    <property type="entry name" value="Znf_RING_CS"/>
</dbReference>
<evidence type="ECO:0000259" key="7">
    <source>
        <dbReference type="PROSITE" id="PS51787"/>
    </source>
</evidence>
<feature type="compositionally biased region" description="Basic and acidic residues" evidence="5">
    <location>
        <begin position="152"/>
        <end position="161"/>
    </location>
</feature>
<dbReference type="PANTHER" id="PTHR23327:SF42">
    <property type="entry name" value="LON PEPTIDASE N-TERMINAL DOMAIN AND RING FINGER PROTEIN C14F5.10C"/>
    <property type="match status" value="1"/>
</dbReference>
<feature type="domain" description="RING-type" evidence="6">
    <location>
        <begin position="231"/>
        <end position="269"/>
    </location>
</feature>
<dbReference type="SMART" id="SM00464">
    <property type="entry name" value="LON"/>
    <property type="match status" value="1"/>
</dbReference>
<evidence type="ECO:0000256" key="1">
    <source>
        <dbReference type="ARBA" id="ARBA00022723"/>
    </source>
</evidence>
<sequence>MIPTALLPLLHCPLCSPPALLRAPVTLQCGHSFCAAHFPSSNAPSTSKAADAAPVLPACPLPTCSSSSSSSRAPASFTHAPPLDVTVNRLIDVLTAVSVEEEPPPHSFHDDSDDRTDSEYDADSDSDLEYLPLPPPSPESPPPAQHPSSSVRDSDAVEHVTRPSSPRVNPNPRSRSRSHSPSSPRLHPRKRRRRLQRPVSASPPQPHSQTHRTDHDREGRIQKELLSELTCEICFGLLWQPITTPCQHTFCTRCLFRSLDHSQTCPLCRQRLPGYDYFQQHPCNKVILAIILKAFPDAYAERGATIEAEEHDARLDTPIFVCQLSFPGMPTMLHFFEPRYRLMLRRCLESPNPCFGMIPPPRAAPSSSSSGSSNTGNEYGTMLAIRNVHMLPDGRSLVETWGTWRFRIMERGTLDGYTVARIERIEDYEEELDDSAGASEEANDSRLGDGVPQAEANEEVAEPVGDSTPGTRDSPAREDLRPLEAAVSTELGGAVADAQTASSSSSRSHTGAIHASLSTREASTLPTATEPRNARCEETDTAREKRTEVSDADPSSPSLTTPRAPTNAELMARCHAFIDQMRQGTPWVVQHLNNNYVPMPNDAASFSFWMALLLPIDEHEKAKLLPIRSPRLRLRLVVHWIEQLNSNWWFSGGCVVC</sequence>
<dbReference type="AlphaFoldDB" id="A0A1Y2IWG9"/>
<dbReference type="SUPFAM" id="SSF88697">
    <property type="entry name" value="PUA domain-like"/>
    <property type="match status" value="1"/>
</dbReference>
<dbReference type="PROSITE" id="PS51787">
    <property type="entry name" value="LON_N"/>
    <property type="match status" value="1"/>
</dbReference>
<protein>
    <recommendedName>
        <fullName evidence="10">LON-domain-containing protein</fullName>
    </recommendedName>
</protein>
<dbReference type="SMART" id="SM00184">
    <property type="entry name" value="RING"/>
    <property type="match status" value="2"/>
</dbReference>
<dbReference type="InterPro" id="IPR003111">
    <property type="entry name" value="Lon_prtase_N"/>
</dbReference>
<dbReference type="Pfam" id="PF02190">
    <property type="entry name" value="LON_substr_bdg"/>
    <property type="match status" value="1"/>
</dbReference>
<feature type="compositionally biased region" description="Polar residues" evidence="5">
    <location>
        <begin position="553"/>
        <end position="564"/>
    </location>
</feature>
<evidence type="ECO:0008006" key="10">
    <source>
        <dbReference type="Google" id="ProtNLM"/>
    </source>
</evidence>
<feature type="compositionally biased region" description="Basic and acidic residues" evidence="5">
    <location>
        <begin position="532"/>
        <end position="549"/>
    </location>
</feature>